<evidence type="ECO:0000313" key="4">
    <source>
        <dbReference type="Proteomes" id="UP001165083"/>
    </source>
</evidence>
<accession>A0A9W6XP84</accession>
<dbReference type="Pfam" id="PF22936">
    <property type="entry name" value="Pol_BBD"/>
    <property type="match status" value="1"/>
</dbReference>
<dbReference type="InterPro" id="IPR054722">
    <property type="entry name" value="PolX-like_BBD"/>
</dbReference>
<organism evidence="3 4">
    <name type="scientific">Phytophthora lilii</name>
    <dbReference type="NCBI Taxonomy" id="2077276"/>
    <lineage>
        <taxon>Eukaryota</taxon>
        <taxon>Sar</taxon>
        <taxon>Stramenopiles</taxon>
        <taxon>Oomycota</taxon>
        <taxon>Peronosporomycetes</taxon>
        <taxon>Peronosporales</taxon>
        <taxon>Peronosporaceae</taxon>
        <taxon>Phytophthora</taxon>
    </lineage>
</organism>
<reference evidence="3" key="1">
    <citation type="submission" date="2023-04" db="EMBL/GenBank/DDBJ databases">
        <title>Phytophthora lilii NBRC 32176.</title>
        <authorList>
            <person name="Ichikawa N."/>
            <person name="Sato H."/>
            <person name="Tonouchi N."/>
        </authorList>
    </citation>
    <scope>NUCLEOTIDE SEQUENCE</scope>
    <source>
        <strain evidence="3">NBRC 32176</strain>
    </source>
</reference>
<evidence type="ECO:0000259" key="2">
    <source>
        <dbReference type="Pfam" id="PF22936"/>
    </source>
</evidence>
<dbReference type="OrthoDB" id="123240at2759"/>
<sequence length="158" mass="17695">MRSGRGRNEQVSRDKEESDNFLFLVGGESKTTKSSDKWLVDSGAPQHMTYSKEYMKNYKKMSPVDVHLADDGVVQAVGTGDIVMSMKTSRGTKKGVLTNLWHPQVVAQPVFGRALYQGCWSRDLRDGRMLRGSKGSQVEARRSRRKKTLQAVHDTSCA</sequence>
<protein>
    <submittedName>
        <fullName evidence="3">Unnamed protein product</fullName>
    </submittedName>
</protein>
<comment type="caution">
    <text evidence="3">The sequence shown here is derived from an EMBL/GenBank/DDBJ whole genome shotgun (WGS) entry which is preliminary data.</text>
</comment>
<feature type="domain" description="Retrovirus-related Pol polyprotein from transposon TNT 1-94-like beta-barrel" evidence="2">
    <location>
        <begin position="38"/>
        <end position="102"/>
    </location>
</feature>
<dbReference type="EMBL" id="BSXW01002518">
    <property type="protein sequence ID" value="GMF42750.1"/>
    <property type="molecule type" value="Genomic_DNA"/>
</dbReference>
<evidence type="ECO:0000256" key="1">
    <source>
        <dbReference type="SAM" id="MobiDB-lite"/>
    </source>
</evidence>
<feature type="region of interest" description="Disordered" evidence="1">
    <location>
        <begin position="131"/>
        <end position="158"/>
    </location>
</feature>
<gene>
    <name evidence="3" type="ORF">Plil01_001681800</name>
</gene>
<name>A0A9W6XP84_9STRA</name>
<keyword evidence="4" id="KW-1185">Reference proteome</keyword>
<proteinExistence type="predicted"/>
<dbReference type="Proteomes" id="UP001165083">
    <property type="component" value="Unassembled WGS sequence"/>
</dbReference>
<evidence type="ECO:0000313" key="3">
    <source>
        <dbReference type="EMBL" id="GMF42750.1"/>
    </source>
</evidence>
<dbReference type="AlphaFoldDB" id="A0A9W6XP84"/>